<dbReference type="AlphaFoldDB" id="K2G130"/>
<proteinExistence type="predicted"/>
<dbReference type="InterPro" id="IPR000983">
    <property type="entry name" value="Bac_GSPG_pilin"/>
</dbReference>
<evidence type="ECO:0000256" key="1">
    <source>
        <dbReference type="ARBA" id="ARBA00022481"/>
    </source>
</evidence>
<keyword evidence="1" id="KW-0488">Methylation</keyword>
<feature type="transmembrane region" description="Helical" evidence="2">
    <location>
        <begin position="39"/>
        <end position="64"/>
    </location>
</feature>
<dbReference type="InterPro" id="IPR012902">
    <property type="entry name" value="N_methyl_site"/>
</dbReference>
<accession>K2G130</accession>
<comment type="caution">
    <text evidence="3">The sequence shown here is derived from an EMBL/GenBank/DDBJ whole genome shotgun (WGS) entry which is preliminary data.</text>
</comment>
<protein>
    <submittedName>
        <fullName evidence="3">Uncharacterized protein</fullName>
    </submittedName>
</protein>
<evidence type="ECO:0000313" key="3">
    <source>
        <dbReference type="EMBL" id="EKE28938.1"/>
    </source>
</evidence>
<dbReference type="NCBIfam" id="TIGR02532">
    <property type="entry name" value="IV_pilin_GFxxxE"/>
    <property type="match status" value="1"/>
</dbReference>
<dbReference type="GO" id="GO:0015627">
    <property type="term" value="C:type II protein secretion system complex"/>
    <property type="evidence" value="ECO:0007669"/>
    <property type="project" value="InterPro"/>
</dbReference>
<sequence>MIQPKIKNLASDSLSQWLYRNEAKPAYSSNRWHTYNKKFGFTLVELIVTILILAILAIIAFLSFSSQSSSARDSTRLADLASLKKWMEIYNVNGWIYPAPDNPNNVVFSGWILWTQGKAWNWVYKTVSKTLSKKVTDPASSAEYSYALANNKKEYQLKADFENPISFIWTKKTIETLAYGVLDEASAATDENYSYITWNYNWLAIKIQTWALYYVVPVPSMMMGTIDSETEYWPSFWSWTLLLNWMRSGNYAAYDSAQIYSSGSLPIDSSEITQMMNVLKASYSGSNINTPLIQQITSSSGNSLISLWTSLIKGTLQSASPVDSNLSGNSTGSVEQNIGQDWICWSSVWWIYWIAPSENLCEIWTPGTVTLSWSWWWSCSWSGWWDAVSCNAWYWDPYWNDVVSLVRMNWVNWSNIFTDEKWKALTWAVTITGAVSRFWNWSAYFNNSSILTIPYDNLWTWSFTIESWVRYSSSSASWWESLYDLSTAKALFRSFNWVYENYGASATLPSLNQWHHIAYVRKDWILTLYVDWMSKWWVANTTNIWAGTNMIWGYWDNLTPRFQWHMNEFRLTKKARYTSNFDVPTAPFPALAMPSETAWTCGSDNWWTFLNAPTDNLCAVWTPSDVSLGSSWTWSCAWISGWARADCSANTKDPYWNDVVSLIRMNWAEWWTVFTDVKWKTVTANTVTTTKAESKFWNWSAYFDNNSALTLASDPSYNLWTWNFTIESWVRYSSSSNSWWEALYDLWPAKALFRSKDWVYENYGASATLPSLNQWHHIAYVRKDWTITLYVDWASKWSVSNTANIGAGSIMIWGYWDNWIVKFQWHMNEFRLTKVARYTGNFAVPTAPFPYN</sequence>
<keyword evidence="2" id="KW-1133">Transmembrane helix</keyword>
<dbReference type="Gene3D" id="3.30.700.10">
    <property type="entry name" value="Glycoprotein, Type 4 Pilin"/>
    <property type="match status" value="1"/>
</dbReference>
<dbReference type="Pfam" id="PF07963">
    <property type="entry name" value="N_methyl"/>
    <property type="match status" value="1"/>
</dbReference>
<name>K2G130_9BACT</name>
<dbReference type="InterPro" id="IPR045584">
    <property type="entry name" value="Pilin-like"/>
</dbReference>
<dbReference type="EMBL" id="AMFJ01000263">
    <property type="protein sequence ID" value="EKE28938.1"/>
    <property type="molecule type" value="Genomic_DNA"/>
</dbReference>
<dbReference type="GO" id="GO:0015628">
    <property type="term" value="P:protein secretion by the type II secretion system"/>
    <property type="evidence" value="ECO:0007669"/>
    <property type="project" value="InterPro"/>
</dbReference>
<keyword evidence="2" id="KW-0812">Transmembrane</keyword>
<dbReference type="InterPro" id="IPR013320">
    <property type="entry name" value="ConA-like_dom_sf"/>
</dbReference>
<evidence type="ECO:0000256" key="2">
    <source>
        <dbReference type="SAM" id="Phobius"/>
    </source>
</evidence>
<gene>
    <name evidence="3" type="ORF">ACD_2C00263G0004</name>
</gene>
<keyword evidence="2" id="KW-0472">Membrane</keyword>
<dbReference type="PRINTS" id="PR00813">
    <property type="entry name" value="BCTERIALGSPG"/>
</dbReference>
<reference evidence="3" key="1">
    <citation type="journal article" date="2012" name="Science">
        <title>Fermentation, hydrogen, and sulfur metabolism in multiple uncultivated bacterial phyla.</title>
        <authorList>
            <person name="Wrighton K.C."/>
            <person name="Thomas B.C."/>
            <person name="Sharon I."/>
            <person name="Miller C.S."/>
            <person name="Castelle C.J."/>
            <person name="VerBerkmoes N.C."/>
            <person name="Wilkins M.J."/>
            <person name="Hettich R.L."/>
            <person name="Lipton M.S."/>
            <person name="Williams K.H."/>
            <person name="Long P.E."/>
            <person name="Banfield J.F."/>
        </authorList>
    </citation>
    <scope>NUCLEOTIDE SEQUENCE [LARGE SCALE GENOMIC DNA]</scope>
</reference>
<dbReference type="SUPFAM" id="SSF54523">
    <property type="entry name" value="Pili subunits"/>
    <property type="match status" value="1"/>
</dbReference>
<dbReference type="SUPFAM" id="SSF49899">
    <property type="entry name" value="Concanavalin A-like lectins/glucanases"/>
    <property type="match status" value="2"/>
</dbReference>
<organism evidence="3">
    <name type="scientific">uncultured bacterium</name>
    <name type="common">gcode 4</name>
    <dbReference type="NCBI Taxonomy" id="1234023"/>
    <lineage>
        <taxon>Bacteria</taxon>
        <taxon>environmental samples</taxon>
    </lineage>
</organism>